<feature type="coiled-coil region" evidence="13">
    <location>
        <begin position="299"/>
        <end position="403"/>
    </location>
</feature>
<dbReference type="GO" id="GO:0005524">
    <property type="term" value="F:ATP binding"/>
    <property type="evidence" value="ECO:0007669"/>
    <property type="project" value="UniProtKB-UniRule"/>
</dbReference>
<dbReference type="SUPFAM" id="SSF56112">
    <property type="entry name" value="Protein kinase-like (PK-like)"/>
    <property type="match status" value="2"/>
</dbReference>
<evidence type="ECO:0000256" key="8">
    <source>
        <dbReference type="ARBA" id="ARBA00022777"/>
    </source>
</evidence>
<dbReference type="CDD" id="cd16655">
    <property type="entry name" value="RING-Ubox_WDSUB1-like"/>
    <property type="match status" value="1"/>
</dbReference>
<evidence type="ECO:0000259" key="16">
    <source>
        <dbReference type="PROSITE" id="PS50011"/>
    </source>
</evidence>
<dbReference type="InterPro" id="IPR013083">
    <property type="entry name" value="Znf_RING/FYVE/PHD"/>
</dbReference>
<gene>
    <name evidence="18" type="ORF">AT9943_LOCUS22784</name>
</gene>
<dbReference type="EC" id="2.3.2.27" evidence="4"/>
<proteinExistence type="predicted"/>
<evidence type="ECO:0000256" key="9">
    <source>
        <dbReference type="ARBA" id="ARBA00022786"/>
    </source>
</evidence>
<dbReference type="PROSITE" id="PS00107">
    <property type="entry name" value="PROTEIN_KINASE_ATP"/>
    <property type="match status" value="1"/>
</dbReference>
<feature type="domain" description="Protein kinase" evidence="16">
    <location>
        <begin position="429"/>
        <end position="700"/>
    </location>
</feature>
<feature type="compositionally biased region" description="Low complexity" evidence="14">
    <location>
        <begin position="270"/>
        <end position="291"/>
    </location>
</feature>
<feature type="binding site" evidence="12">
    <location>
        <position position="456"/>
    </location>
    <ligand>
        <name>ATP</name>
        <dbReference type="ChEBI" id="CHEBI:30616"/>
    </ligand>
</feature>
<dbReference type="Pfam" id="PF04564">
    <property type="entry name" value="U-box"/>
    <property type="match status" value="1"/>
</dbReference>
<keyword evidence="5" id="KW-0723">Serine/threonine-protein kinase</keyword>
<dbReference type="InterPro" id="IPR017441">
    <property type="entry name" value="Protein_kinase_ATP_BS"/>
</dbReference>
<evidence type="ECO:0000256" key="7">
    <source>
        <dbReference type="ARBA" id="ARBA00022741"/>
    </source>
</evidence>
<evidence type="ECO:0000256" key="2">
    <source>
        <dbReference type="ARBA" id="ARBA00003861"/>
    </source>
</evidence>
<dbReference type="PANTHER" id="PTHR45647">
    <property type="entry name" value="OS02G0152300 PROTEIN"/>
    <property type="match status" value="1"/>
</dbReference>
<name>A0A7G2FI03_ARATH</name>
<feature type="compositionally biased region" description="Low complexity" evidence="14">
    <location>
        <begin position="182"/>
        <end position="195"/>
    </location>
</feature>
<sequence length="1122" mass="126467">MGDGALIVAVAIKGNNSKTKGVVRWALQEFASQEHVVFKLLHVQPRDSNSVSTTRKDLTTSVYKKDVDRKTREMLLPSRDMFVHREVQLDIMVLESDDIADAISKAVQDHGISELVIGASSSIIFSWKLKRSNLSSRIADATPRFCSVHVISKGKLLNVRKSDMDTETSIADDRSESRFSSDSHSGTVSSTSSHQFSSTPLLFQRIQALTTVNQKVGTNIGKQNNEPHHHHHNRAGSLDVDESKLLNQKGFYRTSSSGIGYGGSDISSWRSSQMEEASSSSTYSDPTSSSSQIHKDFELEKLKIELRHIKGMYAVAQSEVIDASKKMQDLNQRRSEEATRLKNLTIREEEADEVVEMERERQEDAENEAELVRECIERETEERLEAEARAEEVRKEKQRLEDALEGGPLQRQQYMKFEWEEIVEATSSFSDELKIGVGGYGSVYRCILHHTTVAVKVLHSDKSSLTKQFHQELEILSKIRHPHLLLLLGACPERGSLVYEYMHNGSLEERLMKRRPNVDTPQPPPLRWFERFRIAWEIASALYFLHTNEPRPIVHRDLKPANILLDRNNVSKIGDVGLSKMVNLDPSHASTVFNETGPVGTFFYIDPEYQRTGVVTPESDIYAFGIILLQLVTARSAMGLAHSIEKALRDQTGKFTEILDKTAGDWPVKEAKEMVMIGLRCAEMRKRDRPDLGKEILPVLERLKEVASIARNMFADNLIDHHHNAPTHFYCPITKDVMENPCVASDGYTYEKRAIKEWLQKNHKSPMTDLPFPISLPTTFLIMIAIIIIFIFCRRTTTETNEVQYDVESPYEKQEFSDNGSETEEELIIFNGGEDLTICDILDAPGEVIGKSSYGTLYKATLQRSGKVRVLRFLRPLCAVNSDSKEFNGVIESLGFVRHDNLVPLLGFYVGNRGEKLMIHPFFGSSGNLSAFIKFLAGGDVDAHKWSNILSITIGIAKALDHLHTGMQKPIVHGNLKSKNVLLDKSFRPRVSDFGLHLLLNLAAGQEVLEASAAEGYKAPELIKMKEVSKESDVYSFGVIMLELVSGKEPINKNPTGSVLDRNRLSDLYRPEIIRRCLKDGNGVTEECVLEYFQLAMSCCSPSPTLRPSFKQVLRKLEEIRK</sequence>
<comment type="function">
    <text evidence="2">Functions as an E3 ubiquitin ligase.</text>
</comment>
<evidence type="ECO:0000256" key="1">
    <source>
        <dbReference type="ARBA" id="ARBA00000900"/>
    </source>
</evidence>
<dbReference type="PROSITE" id="PS00108">
    <property type="entry name" value="PROTEIN_KINASE_ST"/>
    <property type="match status" value="1"/>
</dbReference>
<dbReference type="InterPro" id="IPR051348">
    <property type="entry name" value="U-box_ubiquitin_ligases"/>
</dbReference>
<dbReference type="Gene3D" id="1.10.510.10">
    <property type="entry name" value="Transferase(Phosphotransferase) domain 1"/>
    <property type="match status" value="2"/>
</dbReference>
<reference evidence="18 19" key="1">
    <citation type="submission" date="2020-09" db="EMBL/GenBank/DDBJ databases">
        <authorList>
            <person name="Ashkenazy H."/>
        </authorList>
    </citation>
    <scope>NUCLEOTIDE SEQUENCE [LARGE SCALE GENOMIC DNA]</scope>
    <source>
        <strain evidence="19">cv. Cdm-0</strain>
    </source>
</reference>
<dbReference type="InterPro" id="IPR003613">
    <property type="entry name" value="Ubox_domain"/>
</dbReference>
<dbReference type="UniPathway" id="UPA00143"/>
<evidence type="ECO:0000256" key="15">
    <source>
        <dbReference type="SAM" id="Phobius"/>
    </source>
</evidence>
<evidence type="ECO:0000256" key="11">
    <source>
        <dbReference type="ARBA" id="ARBA00023054"/>
    </source>
</evidence>
<keyword evidence="9" id="KW-0833">Ubl conjugation pathway</keyword>
<dbReference type="GO" id="GO:0016567">
    <property type="term" value="P:protein ubiquitination"/>
    <property type="evidence" value="ECO:0007669"/>
    <property type="project" value="UniProtKB-UniPathway"/>
</dbReference>
<keyword evidence="15" id="KW-0812">Transmembrane</keyword>
<dbReference type="EMBL" id="LR881470">
    <property type="protein sequence ID" value="CAD5335545.1"/>
    <property type="molecule type" value="Genomic_DNA"/>
</dbReference>
<comment type="catalytic activity">
    <reaction evidence="1">
        <text>S-ubiquitinyl-[E2 ubiquitin-conjugating enzyme]-L-cysteine + [acceptor protein]-L-lysine = [E2 ubiquitin-conjugating enzyme]-L-cysteine + N(6)-ubiquitinyl-[acceptor protein]-L-lysine.</text>
        <dbReference type="EC" id="2.3.2.27"/>
    </reaction>
</comment>
<dbReference type="SUPFAM" id="SSF57850">
    <property type="entry name" value="RING/U-box"/>
    <property type="match status" value="1"/>
</dbReference>
<evidence type="ECO:0000256" key="4">
    <source>
        <dbReference type="ARBA" id="ARBA00012483"/>
    </source>
</evidence>
<dbReference type="SMART" id="SM00504">
    <property type="entry name" value="Ubox"/>
    <property type="match status" value="1"/>
</dbReference>
<accession>A0A7G2FI03</accession>
<evidence type="ECO:0000256" key="5">
    <source>
        <dbReference type="ARBA" id="ARBA00022527"/>
    </source>
</evidence>
<dbReference type="AlphaFoldDB" id="A0A7G2FI03"/>
<feature type="transmembrane region" description="Helical" evidence="15">
    <location>
        <begin position="770"/>
        <end position="792"/>
    </location>
</feature>
<dbReference type="Pfam" id="PF07714">
    <property type="entry name" value="PK_Tyr_Ser-Thr"/>
    <property type="match status" value="1"/>
</dbReference>
<keyword evidence="15" id="KW-1133">Transmembrane helix</keyword>
<dbReference type="GO" id="GO:0061630">
    <property type="term" value="F:ubiquitin protein ligase activity"/>
    <property type="evidence" value="ECO:0007669"/>
    <property type="project" value="UniProtKB-EC"/>
</dbReference>
<evidence type="ECO:0000259" key="17">
    <source>
        <dbReference type="PROSITE" id="PS51698"/>
    </source>
</evidence>
<dbReference type="SMART" id="SM00220">
    <property type="entry name" value="S_TKc"/>
    <property type="match status" value="2"/>
</dbReference>
<evidence type="ECO:0000256" key="3">
    <source>
        <dbReference type="ARBA" id="ARBA00004906"/>
    </source>
</evidence>
<dbReference type="InterPro" id="IPR014729">
    <property type="entry name" value="Rossmann-like_a/b/a_fold"/>
</dbReference>
<organism evidence="18 19">
    <name type="scientific">Arabidopsis thaliana</name>
    <name type="common">Mouse-ear cress</name>
    <dbReference type="NCBI Taxonomy" id="3702"/>
    <lineage>
        <taxon>Eukaryota</taxon>
        <taxon>Viridiplantae</taxon>
        <taxon>Streptophyta</taxon>
        <taxon>Embryophyta</taxon>
        <taxon>Tracheophyta</taxon>
        <taxon>Spermatophyta</taxon>
        <taxon>Magnoliopsida</taxon>
        <taxon>eudicotyledons</taxon>
        <taxon>Gunneridae</taxon>
        <taxon>Pentapetalae</taxon>
        <taxon>rosids</taxon>
        <taxon>malvids</taxon>
        <taxon>Brassicales</taxon>
        <taxon>Brassicaceae</taxon>
        <taxon>Camelineae</taxon>
        <taxon>Arabidopsis</taxon>
    </lineage>
</organism>
<dbReference type="InterPro" id="IPR011009">
    <property type="entry name" value="Kinase-like_dom_sf"/>
</dbReference>
<evidence type="ECO:0000256" key="14">
    <source>
        <dbReference type="SAM" id="MobiDB-lite"/>
    </source>
</evidence>
<keyword evidence="7 12" id="KW-0547">Nucleotide-binding</keyword>
<evidence type="ECO:0000256" key="10">
    <source>
        <dbReference type="ARBA" id="ARBA00022840"/>
    </source>
</evidence>
<evidence type="ECO:0000256" key="6">
    <source>
        <dbReference type="ARBA" id="ARBA00022679"/>
    </source>
</evidence>
<evidence type="ECO:0000256" key="12">
    <source>
        <dbReference type="PROSITE-ProRule" id="PRU10141"/>
    </source>
</evidence>
<feature type="region of interest" description="Disordered" evidence="14">
    <location>
        <begin position="270"/>
        <end position="292"/>
    </location>
</feature>
<keyword evidence="8" id="KW-0418">Kinase</keyword>
<dbReference type="InterPro" id="IPR000719">
    <property type="entry name" value="Prot_kinase_dom"/>
</dbReference>
<dbReference type="PANTHER" id="PTHR45647:SF97">
    <property type="entry name" value="U-BOX DOMAIN-CONTAINING PROTEIN 51"/>
    <property type="match status" value="1"/>
</dbReference>
<feature type="region of interest" description="Disordered" evidence="14">
    <location>
        <begin position="218"/>
        <end position="240"/>
    </location>
</feature>
<evidence type="ECO:0000313" key="19">
    <source>
        <dbReference type="Proteomes" id="UP000516314"/>
    </source>
</evidence>
<dbReference type="InterPro" id="IPR001245">
    <property type="entry name" value="Ser-Thr/Tyr_kinase_cat_dom"/>
</dbReference>
<comment type="pathway">
    <text evidence="3">Protein modification; protein ubiquitination.</text>
</comment>
<dbReference type="CDD" id="cd14066">
    <property type="entry name" value="STKc_IRAK"/>
    <property type="match status" value="1"/>
</dbReference>
<feature type="region of interest" description="Disordered" evidence="14">
    <location>
        <begin position="163"/>
        <end position="195"/>
    </location>
</feature>
<dbReference type="InterPro" id="IPR008271">
    <property type="entry name" value="Ser/Thr_kinase_AS"/>
</dbReference>
<evidence type="ECO:0000256" key="13">
    <source>
        <dbReference type="SAM" id="Coils"/>
    </source>
</evidence>
<feature type="domain" description="U-box" evidence="17">
    <location>
        <begin position="724"/>
        <end position="799"/>
    </location>
</feature>
<dbReference type="Gene3D" id="3.30.200.20">
    <property type="entry name" value="Phosphorylase Kinase, domain 1"/>
    <property type="match status" value="2"/>
</dbReference>
<keyword evidence="6" id="KW-0808">Transferase</keyword>
<protein>
    <recommendedName>
        <fullName evidence="4">RING-type E3 ubiquitin transferase</fullName>
        <ecNumber evidence="4">2.3.2.27</ecNumber>
    </recommendedName>
</protein>
<dbReference type="PROSITE" id="PS50011">
    <property type="entry name" value="PROTEIN_KINASE_DOM"/>
    <property type="match status" value="2"/>
</dbReference>
<feature type="compositionally biased region" description="Basic and acidic residues" evidence="14">
    <location>
        <begin position="171"/>
        <end position="181"/>
    </location>
</feature>
<dbReference type="FunFam" id="1.10.510.10:FF:000498">
    <property type="entry name" value="U-box domain-containing protein 51"/>
    <property type="match status" value="1"/>
</dbReference>
<dbReference type="GO" id="GO:0004674">
    <property type="term" value="F:protein serine/threonine kinase activity"/>
    <property type="evidence" value="ECO:0007669"/>
    <property type="project" value="UniProtKB-KW"/>
</dbReference>
<dbReference type="PROSITE" id="PS51698">
    <property type="entry name" value="U_BOX"/>
    <property type="match status" value="1"/>
</dbReference>
<keyword evidence="11 13" id="KW-0175">Coiled coil</keyword>
<keyword evidence="15" id="KW-0472">Membrane</keyword>
<dbReference type="Pfam" id="PF00069">
    <property type="entry name" value="Pkinase"/>
    <property type="match status" value="1"/>
</dbReference>
<keyword evidence="10 12" id="KW-0067">ATP-binding</keyword>
<dbReference type="Gene3D" id="3.30.40.10">
    <property type="entry name" value="Zinc/RING finger domain, C3HC4 (zinc finger)"/>
    <property type="match status" value="1"/>
</dbReference>
<dbReference type="Gene3D" id="3.40.50.620">
    <property type="entry name" value="HUPs"/>
    <property type="match status" value="1"/>
</dbReference>
<dbReference type="CDD" id="cd01989">
    <property type="entry name" value="USP_STK_Ubox_N"/>
    <property type="match status" value="1"/>
</dbReference>
<evidence type="ECO:0000313" key="18">
    <source>
        <dbReference type="EMBL" id="CAD5335545.1"/>
    </source>
</evidence>
<feature type="domain" description="Protein kinase" evidence="16">
    <location>
        <begin position="843"/>
        <end position="1120"/>
    </location>
</feature>
<dbReference type="Proteomes" id="UP000516314">
    <property type="component" value="Chromosome 5"/>
</dbReference>